<reference evidence="2" key="1">
    <citation type="journal article" date="2011" name="PLoS ONE">
        <title>Genome of a low-salinity ammonia-oxidizing archaeon determined by single-cell and metagenomic analysis.</title>
        <authorList>
            <person name="Blainey P.C."/>
            <person name="Mosier A.C."/>
            <person name="Potanina A."/>
            <person name="Francis C.A."/>
            <person name="Quake S.R."/>
        </authorList>
    </citation>
    <scope>NUCLEOTIDE SEQUENCE [LARGE SCALE GENOMIC DNA]</scope>
    <source>
        <strain evidence="2">SFB1</strain>
    </source>
</reference>
<dbReference type="STRING" id="886738.Nlim_2019"/>
<evidence type="ECO:0000259" key="1">
    <source>
        <dbReference type="Pfam" id="PF03102"/>
    </source>
</evidence>
<proteinExistence type="predicted"/>
<dbReference type="Gene3D" id="3.20.20.70">
    <property type="entry name" value="Aldolase class I"/>
    <property type="match status" value="1"/>
</dbReference>
<dbReference type="InterPro" id="IPR013132">
    <property type="entry name" value="PseI/NeuA/B-like_N"/>
</dbReference>
<protein>
    <submittedName>
        <fullName evidence="2">Sialic acid synthase</fullName>
    </submittedName>
</protein>
<accession>F3KMX6</accession>
<organism evidence="2">
    <name type="scientific">Candidatus Nitrosarchaeum limnium SFB1</name>
    <dbReference type="NCBI Taxonomy" id="886738"/>
    <lineage>
        <taxon>Archaea</taxon>
        <taxon>Nitrososphaerota</taxon>
        <taxon>Nitrososphaeria</taxon>
        <taxon>Nitrosopumilales</taxon>
        <taxon>Nitrosopumilaceae</taxon>
        <taxon>Nitrosarchaeum</taxon>
    </lineage>
</organism>
<sequence length="251" mass="28382">MPNVDSIVKTTVVAEIGSNWEGSVSKAKQIIKECKDAGADAVKFQMWRAKDLYSTTHPQWNVIKKSELTFEKAAQIKTISDKLDIDFFCSVFYPQGVEFLESLRVKRYKIASRTCLLKDPYSLETLKAKAKTGKPIIISMGMGGSQEKIKKIFARNKTTFCYCISDYPLKFNKIKWKQALKFDGFSDHTLGITASILFTAFKKQKNSPSIFIEKHVKAKNSKGPDASTSIDTSQLKELVTHIRIIEKSDFN</sequence>
<dbReference type="AlphaFoldDB" id="F3KMX6"/>
<comment type="caution">
    <text evidence="2">The sequence shown here is derived from an EMBL/GenBank/DDBJ whole genome shotgun (WGS) entry which is preliminary data.</text>
</comment>
<dbReference type="PANTHER" id="PTHR42966">
    <property type="entry name" value="N-ACETYLNEURAMINATE SYNTHASE"/>
    <property type="match status" value="1"/>
</dbReference>
<dbReference type="Proteomes" id="UP000004348">
    <property type="component" value="Chromosome"/>
</dbReference>
<dbReference type="PANTHER" id="PTHR42966:SF1">
    <property type="entry name" value="SIALIC ACID SYNTHASE"/>
    <property type="match status" value="1"/>
</dbReference>
<dbReference type="Pfam" id="PF03102">
    <property type="entry name" value="NeuB"/>
    <property type="match status" value="1"/>
</dbReference>
<dbReference type="SUPFAM" id="SSF51569">
    <property type="entry name" value="Aldolase"/>
    <property type="match status" value="1"/>
</dbReference>
<feature type="domain" description="PseI/NeuA/B-like" evidence="1">
    <location>
        <begin position="30"/>
        <end position="248"/>
    </location>
</feature>
<dbReference type="HOGENOM" id="CLU_1105176_0_0_2"/>
<dbReference type="GO" id="GO:0047444">
    <property type="term" value="F:N-acylneuraminate-9-phosphate synthase activity"/>
    <property type="evidence" value="ECO:0007669"/>
    <property type="project" value="TreeGrafter"/>
</dbReference>
<dbReference type="InterPro" id="IPR051690">
    <property type="entry name" value="PseI-like"/>
</dbReference>
<dbReference type="EMBL" id="AEGP01000066">
    <property type="protein sequence ID" value="EGG41210.1"/>
    <property type="molecule type" value="Genomic_DNA"/>
</dbReference>
<evidence type="ECO:0000313" key="2">
    <source>
        <dbReference type="EMBL" id="EGG41210.1"/>
    </source>
</evidence>
<dbReference type="GO" id="GO:0016051">
    <property type="term" value="P:carbohydrate biosynthetic process"/>
    <property type="evidence" value="ECO:0007669"/>
    <property type="project" value="InterPro"/>
</dbReference>
<gene>
    <name evidence="2" type="ORF">Nlim_2019</name>
</gene>
<dbReference type="InterPro" id="IPR013785">
    <property type="entry name" value="Aldolase_TIM"/>
</dbReference>
<name>F3KMX6_9ARCH</name>